<organism evidence="1 2">
    <name type="scientific">Actinomadura verrucosospora</name>
    <dbReference type="NCBI Taxonomy" id="46165"/>
    <lineage>
        <taxon>Bacteria</taxon>
        <taxon>Bacillati</taxon>
        <taxon>Actinomycetota</taxon>
        <taxon>Actinomycetes</taxon>
        <taxon>Streptosporangiales</taxon>
        <taxon>Thermomonosporaceae</taxon>
        <taxon>Actinomadura</taxon>
    </lineage>
</organism>
<accession>A0A7D4AQL8</accession>
<sequence>MTAAPDEHNCECHWGSASELALLKTADVPLDPDLLRRTWRAPGWNDHASVVRRILPQFAAALVAGAVEPRIGFEDTGRFLARGEWRQWPSGQSSTVQEFLDAWWAHTLAAPDPAVPAFEVFASLAEASGALAPWLAAWEMSRTPAADRHLAEAIEKWEYDLLGDSLPWCTWESEETARAELVAWLIREAPGRLPRHDALLHRVRLLGLTGPARWDDPHWPGHMY</sequence>
<evidence type="ECO:0000313" key="2">
    <source>
        <dbReference type="Proteomes" id="UP000501240"/>
    </source>
</evidence>
<keyword evidence="2" id="KW-1185">Reference proteome</keyword>
<dbReference type="RefSeq" id="WP_246342263.1">
    <property type="nucleotide sequence ID" value="NZ_CP053892.1"/>
</dbReference>
<proteinExistence type="predicted"/>
<reference evidence="1 2" key="1">
    <citation type="submission" date="2020-05" db="EMBL/GenBank/DDBJ databases">
        <title>Actinomadura verrucosospora NRRL-B18236 (PFL_A860) Genome sequencing and assembly.</title>
        <authorList>
            <person name="Samborskyy M."/>
        </authorList>
    </citation>
    <scope>NUCLEOTIDE SEQUENCE [LARGE SCALE GENOMIC DNA]</scope>
    <source>
        <strain evidence="1 2">NRRL:B18236</strain>
    </source>
</reference>
<dbReference type="EMBL" id="CP053892">
    <property type="protein sequence ID" value="QKG24268.1"/>
    <property type="molecule type" value="Genomic_DNA"/>
</dbReference>
<evidence type="ECO:0000313" key="1">
    <source>
        <dbReference type="EMBL" id="QKG24268.1"/>
    </source>
</evidence>
<dbReference type="Proteomes" id="UP000501240">
    <property type="component" value="Chromosome"/>
</dbReference>
<name>A0A7D4AQL8_ACTVE</name>
<gene>
    <name evidence="1" type="ORF">ACTIVE_5911</name>
</gene>
<protein>
    <submittedName>
        <fullName evidence="1">Uncharacterized protein</fullName>
    </submittedName>
</protein>
<dbReference type="AlphaFoldDB" id="A0A7D4AQL8"/>